<dbReference type="Proteomes" id="UP001148737">
    <property type="component" value="Unassembled WGS sequence"/>
</dbReference>
<organism evidence="1 2">
    <name type="scientific">Lecanicillium saksenae</name>
    <dbReference type="NCBI Taxonomy" id="468837"/>
    <lineage>
        <taxon>Eukaryota</taxon>
        <taxon>Fungi</taxon>
        <taxon>Dikarya</taxon>
        <taxon>Ascomycota</taxon>
        <taxon>Pezizomycotina</taxon>
        <taxon>Sordariomycetes</taxon>
        <taxon>Hypocreomycetidae</taxon>
        <taxon>Hypocreales</taxon>
        <taxon>Cordycipitaceae</taxon>
        <taxon>Lecanicillium</taxon>
    </lineage>
</organism>
<name>A0ACC1QZN6_9HYPO</name>
<keyword evidence="2" id="KW-1185">Reference proteome</keyword>
<dbReference type="EMBL" id="JANAKD010000302">
    <property type="protein sequence ID" value="KAJ3495215.1"/>
    <property type="molecule type" value="Genomic_DNA"/>
</dbReference>
<evidence type="ECO:0000313" key="2">
    <source>
        <dbReference type="Proteomes" id="UP001148737"/>
    </source>
</evidence>
<gene>
    <name evidence="1" type="ORF">NLG97_g3554</name>
</gene>
<reference evidence="1" key="1">
    <citation type="submission" date="2022-07" db="EMBL/GenBank/DDBJ databases">
        <title>Genome Sequence of Lecanicillium saksenae.</title>
        <authorList>
            <person name="Buettner E."/>
        </authorList>
    </citation>
    <scope>NUCLEOTIDE SEQUENCE</scope>
    <source>
        <strain evidence="1">VT-O1</strain>
    </source>
</reference>
<sequence>MDSAEPASPPSNIITAPTDPASHTNTVLQLDGRGLDMGTHRLTGELFLGKEEFVSAQARVLSSPELLVNILSQLPHSSLLKAQRVHKTWADLFATVEIQAALFQRPRPARSPEYVEPYSDILQAKFPAFFPTTTKASRGFSRRGVADEYPIEAWSELPIDNAHNGGVPSKALQHGTPLYMRSRKRPRIQCPHRHKWSEMLVAQPPIRALELIQQVQEQFTNKLEFRAVISCPNGLRMGLLYDAVKHCHEVEGSGAELLWNRRTGDTTAKHISYVDGTGFGTDKDQPL</sequence>
<proteinExistence type="predicted"/>
<protein>
    <submittedName>
        <fullName evidence="1">Uncharacterized protein</fullName>
    </submittedName>
</protein>
<accession>A0ACC1QZN6</accession>
<evidence type="ECO:0000313" key="1">
    <source>
        <dbReference type="EMBL" id="KAJ3495215.1"/>
    </source>
</evidence>
<comment type="caution">
    <text evidence="1">The sequence shown here is derived from an EMBL/GenBank/DDBJ whole genome shotgun (WGS) entry which is preliminary data.</text>
</comment>